<keyword evidence="6 7" id="KW-0472">Membrane</keyword>
<dbReference type="InterPro" id="IPR027417">
    <property type="entry name" value="P-loop_NTPase"/>
</dbReference>
<keyword evidence="4 10" id="KW-0067">ATP-binding</keyword>
<dbReference type="SUPFAM" id="SSF90123">
    <property type="entry name" value="ABC transporter transmembrane region"/>
    <property type="match status" value="1"/>
</dbReference>
<dbReference type="PROSITE" id="PS50893">
    <property type="entry name" value="ABC_TRANSPORTER_2"/>
    <property type="match status" value="1"/>
</dbReference>
<dbReference type="GO" id="GO:0016887">
    <property type="term" value="F:ATP hydrolysis activity"/>
    <property type="evidence" value="ECO:0007669"/>
    <property type="project" value="InterPro"/>
</dbReference>
<dbReference type="InterPro" id="IPR003593">
    <property type="entry name" value="AAA+_ATPase"/>
</dbReference>
<evidence type="ECO:0000256" key="4">
    <source>
        <dbReference type="ARBA" id="ARBA00022840"/>
    </source>
</evidence>
<dbReference type="PANTHER" id="PTHR43394:SF1">
    <property type="entry name" value="ATP-BINDING CASSETTE SUB-FAMILY B MEMBER 10, MITOCHONDRIAL"/>
    <property type="match status" value="1"/>
</dbReference>
<dbReference type="Proteomes" id="UP000249013">
    <property type="component" value="Chromosome 1"/>
</dbReference>
<keyword evidence="3" id="KW-0547">Nucleotide-binding</keyword>
<evidence type="ECO:0000259" key="9">
    <source>
        <dbReference type="PROSITE" id="PS50929"/>
    </source>
</evidence>
<feature type="transmembrane region" description="Helical" evidence="7">
    <location>
        <begin position="160"/>
        <end position="183"/>
    </location>
</feature>
<dbReference type="EMBL" id="LS483409">
    <property type="protein sequence ID" value="SQG79327.1"/>
    <property type="molecule type" value="Genomic_DNA"/>
</dbReference>
<dbReference type="PROSITE" id="PS50929">
    <property type="entry name" value="ABC_TM1F"/>
    <property type="match status" value="1"/>
</dbReference>
<dbReference type="Pfam" id="PF00664">
    <property type="entry name" value="ABC_membrane"/>
    <property type="match status" value="1"/>
</dbReference>
<evidence type="ECO:0000256" key="3">
    <source>
        <dbReference type="ARBA" id="ARBA00022741"/>
    </source>
</evidence>
<dbReference type="InterPro" id="IPR011527">
    <property type="entry name" value="ABC1_TM_dom"/>
</dbReference>
<protein>
    <submittedName>
        <fullName evidence="10">ABC transporter ATP-binding protein</fullName>
        <ecNumber evidence="10">3.6.3.-</ecNumber>
    </submittedName>
</protein>
<dbReference type="SUPFAM" id="SSF52540">
    <property type="entry name" value="P-loop containing nucleoside triphosphate hydrolases"/>
    <property type="match status" value="1"/>
</dbReference>
<evidence type="ECO:0000256" key="1">
    <source>
        <dbReference type="ARBA" id="ARBA00004651"/>
    </source>
</evidence>
<proteinExistence type="predicted"/>
<dbReference type="Pfam" id="PF00005">
    <property type="entry name" value="ABC_tran"/>
    <property type="match status" value="1"/>
</dbReference>
<dbReference type="AlphaFoldDB" id="A0AA94M1Y3"/>
<evidence type="ECO:0000313" key="11">
    <source>
        <dbReference type="Proteomes" id="UP000249013"/>
    </source>
</evidence>
<dbReference type="InterPro" id="IPR039421">
    <property type="entry name" value="Type_1_exporter"/>
</dbReference>
<evidence type="ECO:0000259" key="8">
    <source>
        <dbReference type="PROSITE" id="PS50893"/>
    </source>
</evidence>
<dbReference type="PROSITE" id="PS00211">
    <property type="entry name" value="ABC_TRANSPORTER_1"/>
    <property type="match status" value="1"/>
</dbReference>
<evidence type="ECO:0000313" key="10">
    <source>
        <dbReference type="EMBL" id="SQG79327.1"/>
    </source>
</evidence>
<dbReference type="SMART" id="SM00382">
    <property type="entry name" value="AAA"/>
    <property type="match status" value="1"/>
</dbReference>
<keyword evidence="10" id="KW-0378">Hydrolase</keyword>
<name>A0AA94M1Y3_9STRE</name>
<reference evidence="10 11" key="1">
    <citation type="submission" date="2018-06" db="EMBL/GenBank/DDBJ databases">
        <authorList>
            <consortium name="Pathogen Informatics"/>
            <person name="Doyle S."/>
        </authorList>
    </citation>
    <scope>NUCLEOTIDE SEQUENCE [LARGE SCALE GENOMIC DNA]</scope>
    <source>
        <strain evidence="10 11">NCTC13773</strain>
    </source>
</reference>
<evidence type="ECO:0000256" key="5">
    <source>
        <dbReference type="ARBA" id="ARBA00022989"/>
    </source>
</evidence>
<feature type="domain" description="ABC transporter" evidence="8">
    <location>
        <begin position="222"/>
        <end position="453"/>
    </location>
</feature>
<evidence type="ECO:0000256" key="6">
    <source>
        <dbReference type="ARBA" id="ARBA00023136"/>
    </source>
</evidence>
<feature type="domain" description="ABC transmembrane type-1" evidence="9">
    <location>
        <begin position="1"/>
        <end position="169"/>
    </location>
</feature>
<dbReference type="RefSeq" id="WP_231873078.1">
    <property type="nucleotide sequence ID" value="NZ_LS483409.1"/>
</dbReference>
<dbReference type="GO" id="GO:0005524">
    <property type="term" value="F:ATP binding"/>
    <property type="evidence" value="ECO:0007669"/>
    <property type="project" value="UniProtKB-KW"/>
</dbReference>
<sequence>MTSRVTNDSTGLGLALSGIFNLFSTICSILLVYLEMLRVNKNLTLLLLVVPLWVVFSMKIIGRLAYGAQKNIQDNLSTLTSYLSIQLPNIKQIKSYGMETQEFVKGKAIIEEQYHSEMVMARVNIVSNSLTLMTNLLNNLIVLGYGTFLMSQQQLSLGDFTTFFVFVTQGNLNAGMSVILMYYQNIKTGLGCCSKIAEIMKANSELLNVGETLLGEALEQALYFDSVSFAYNDKIILDDVSFCIPKNKLTVIVGTNGSGKSTLLKLIERLYQPNSGNIYYGKENIQKYSLNEWRRQISYAIQNSPLMFGTIKENLVYGVTASDETELLSLTSSLGFDIKDSAKFLNAQVGEMGEHLSGGQKQKLSIIRSIAKDASIYLFDEITDALDSTSDCKVLELLTEKLKNKTIVAVTHDINMVKAADYVVFLENGRCVETGKHEELLQQSKNYRNLWSY</sequence>
<dbReference type="InterPro" id="IPR036640">
    <property type="entry name" value="ABC1_TM_sf"/>
</dbReference>
<keyword evidence="5 7" id="KW-1133">Transmembrane helix</keyword>
<gene>
    <name evidence="10" type="primary">bmrA_2</name>
    <name evidence="10" type="ORF">NCTC13773_01135</name>
</gene>
<dbReference type="GO" id="GO:0005886">
    <property type="term" value="C:plasma membrane"/>
    <property type="evidence" value="ECO:0007669"/>
    <property type="project" value="UniProtKB-SubCell"/>
</dbReference>
<dbReference type="Gene3D" id="1.20.1560.10">
    <property type="entry name" value="ABC transporter type 1, transmembrane domain"/>
    <property type="match status" value="1"/>
</dbReference>
<evidence type="ECO:0000256" key="7">
    <source>
        <dbReference type="SAM" id="Phobius"/>
    </source>
</evidence>
<evidence type="ECO:0000256" key="2">
    <source>
        <dbReference type="ARBA" id="ARBA00022692"/>
    </source>
</evidence>
<organism evidence="10 11">
    <name type="scientific">Streptococcus gallolyticus</name>
    <dbReference type="NCBI Taxonomy" id="315405"/>
    <lineage>
        <taxon>Bacteria</taxon>
        <taxon>Bacillati</taxon>
        <taxon>Bacillota</taxon>
        <taxon>Bacilli</taxon>
        <taxon>Lactobacillales</taxon>
        <taxon>Streptococcaceae</taxon>
        <taxon>Streptococcus</taxon>
    </lineage>
</organism>
<dbReference type="PANTHER" id="PTHR43394">
    <property type="entry name" value="ATP-DEPENDENT PERMEASE MDL1, MITOCHONDRIAL"/>
    <property type="match status" value="1"/>
</dbReference>
<keyword evidence="2 7" id="KW-0812">Transmembrane</keyword>
<accession>A0AA94M1Y3</accession>
<dbReference type="Gene3D" id="3.40.50.300">
    <property type="entry name" value="P-loop containing nucleotide triphosphate hydrolases"/>
    <property type="match status" value="1"/>
</dbReference>
<dbReference type="GO" id="GO:0015421">
    <property type="term" value="F:ABC-type oligopeptide transporter activity"/>
    <property type="evidence" value="ECO:0007669"/>
    <property type="project" value="TreeGrafter"/>
</dbReference>
<comment type="subcellular location">
    <subcellularLocation>
        <location evidence="1">Cell membrane</location>
        <topology evidence="1">Multi-pass membrane protein</topology>
    </subcellularLocation>
</comment>
<dbReference type="InterPro" id="IPR003439">
    <property type="entry name" value="ABC_transporter-like_ATP-bd"/>
</dbReference>
<feature type="transmembrane region" description="Helical" evidence="7">
    <location>
        <begin position="45"/>
        <end position="66"/>
    </location>
</feature>
<feature type="transmembrane region" description="Helical" evidence="7">
    <location>
        <begin position="125"/>
        <end position="148"/>
    </location>
</feature>
<dbReference type="EC" id="3.6.3.-" evidence="10"/>
<dbReference type="InterPro" id="IPR017871">
    <property type="entry name" value="ABC_transporter-like_CS"/>
</dbReference>
<feature type="transmembrane region" description="Helical" evidence="7">
    <location>
        <begin position="12"/>
        <end position="33"/>
    </location>
</feature>